<name>U5DFM2_9CHRO</name>
<evidence type="ECO:0000256" key="1">
    <source>
        <dbReference type="ARBA" id="ARBA00022737"/>
    </source>
</evidence>
<dbReference type="SUPFAM" id="SSF48452">
    <property type="entry name" value="TPR-like"/>
    <property type="match status" value="1"/>
</dbReference>
<accession>U5DFM2</accession>
<evidence type="ECO:0000313" key="6">
    <source>
        <dbReference type="Proteomes" id="UP000016960"/>
    </source>
</evidence>
<dbReference type="PANTHER" id="PTHR45586">
    <property type="entry name" value="TPR REPEAT-CONTAINING PROTEIN PA4667"/>
    <property type="match status" value="1"/>
</dbReference>
<dbReference type="Gene3D" id="1.25.40.10">
    <property type="entry name" value="Tetratricopeptide repeat domain"/>
    <property type="match status" value="1"/>
</dbReference>
<dbReference type="PANTHER" id="PTHR45586:SF1">
    <property type="entry name" value="LIPOPOLYSACCHARIDE ASSEMBLY PROTEIN B"/>
    <property type="match status" value="1"/>
</dbReference>
<keyword evidence="6" id="KW-1185">Reference proteome</keyword>
<sequence>MNETLPAIYIIVLLVLLSAAGIFVFRQVWRTRRNEGRLSQLQSKLRSEEGTPQDFYELGSIYLQKKLFVQASKVLQRALKGKGIEPENRALAYNALGYAYIAQEQTDLAIRQYKEAVKLYPDYTIAWNNLADAYERKSLTAQAIDAYEHTLALDPSNSVAKRRVASLRKRIAPNKPVDPASS</sequence>
<proteinExistence type="predicted"/>
<keyword evidence="1" id="KW-0677">Repeat</keyword>
<feature type="transmembrane region" description="Helical" evidence="4">
    <location>
        <begin position="6"/>
        <end position="25"/>
    </location>
</feature>
<dbReference type="eggNOG" id="COG1729">
    <property type="taxonomic scope" value="Bacteria"/>
</dbReference>
<keyword evidence="4" id="KW-0812">Transmembrane</keyword>
<dbReference type="InParanoid" id="U5DFM2"/>
<feature type="repeat" description="TPR" evidence="3">
    <location>
        <begin position="124"/>
        <end position="157"/>
    </location>
</feature>
<dbReference type="Pfam" id="PF13432">
    <property type="entry name" value="TPR_16"/>
    <property type="match status" value="1"/>
</dbReference>
<dbReference type="PROSITE" id="PS50293">
    <property type="entry name" value="TPR_REGION"/>
    <property type="match status" value="1"/>
</dbReference>
<dbReference type="InterPro" id="IPR011990">
    <property type="entry name" value="TPR-like_helical_dom_sf"/>
</dbReference>
<protein>
    <submittedName>
        <fullName evidence="5">Tetratricopeptide TPR_11 repeat-containing protein</fullName>
    </submittedName>
</protein>
<dbReference type="OrthoDB" id="485055at2"/>
<evidence type="ECO:0000256" key="2">
    <source>
        <dbReference type="ARBA" id="ARBA00022803"/>
    </source>
</evidence>
<keyword evidence="4" id="KW-1133">Transmembrane helix</keyword>
<evidence type="ECO:0000256" key="3">
    <source>
        <dbReference type="PROSITE-ProRule" id="PRU00339"/>
    </source>
</evidence>
<keyword evidence="2 3" id="KW-0802">TPR repeat</keyword>
<dbReference type="Proteomes" id="UP000016960">
    <property type="component" value="Unassembled WGS sequence"/>
</dbReference>
<dbReference type="SMART" id="SM00028">
    <property type="entry name" value="TPR"/>
    <property type="match status" value="3"/>
</dbReference>
<evidence type="ECO:0000256" key="4">
    <source>
        <dbReference type="SAM" id="Phobius"/>
    </source>
</evidence>
<keyword evidence="4" id="KW-0472">Membrane</keyword>
<dbReference type="AlphaFoldDB" id="U5DFM2"/>
<gene>
    <name evidence="5" type="ORF">KR51_00029330</name>
</gene>
<feature type="repeat" description="TPR" evidence="3">
    <location>
        <begin position="90"/>
        <end position="123"/>
    </location>
</feature>
<comment type="caution">
    <text evidence="5">The sequence shown here is derived from an EMBL/GenBank/DDBJ whole genome shotgun (WGS) entry which is preliminary data.</text>
</comment>
<dbReference type="InterPro" id="IPR051012">
    <property type="entry name" value="CellSynth/LPSAsmb/PSIAsmb"/>
</dbReference>
<dbReference type="PROSITE" id="PS50005">
    <property type="entry name" value="TPR"/>
    <property type="match status" value="2"/>
</dbReference>
<reference evidence="5 6" key="1">
    <citation type="submission" date="2013-05" db="EMBL/GenBank/DDBJ databases">
        <title>Draft genome sequence of Rubidibacter lacunae KORDI 51-2.</title>
        <authorList>
            <person name="Choi D.H."/>
            <person name="Noh J.H."/>
            <person name="Kwon K.-K."/>
            <person name="Lee J.-H."/>
            <person name="Ryu J.-Y."/>
        </authorList>
    </citation>
    <scope>NUCLEOTIDE SEQUENCE [LARGE SCALE GENOMIC DNA]</scope>
    <source>
        <strain evidence="5 6">KORDI 51-2</strain>
    </source>
</reference>
<organism evidence="5 6">
    <name type="scientific">Rubidibacter lacunae KORDI 51-2</name>
    <dbReference type="NCBI Taxonomy" id="582515"/>
    <lineage>
        <taxon>Bacteria</taxon>
        <taxon>Bacillati</taxon>
        <taxon>Cyanobacteriota</taxon>
        <taxon>Cyanophyceae</taxon>
        <taxon>Oscillatoriophycideae</taxon>
        <taxon>Chroococcales</taxon>
        <taxon>Aphanothecaceae</taxon>
        <taxon>Rubidibacter</taxon>
    </lineage>
</organism>
<dbReference type="PATRIC" id="fig|582515.4.peg.3289"/>
<evidence type="ECO:0000313" key="5">
    <source>
        <dbReference type="EMBL" id="ERN40396.1"/>
    </source>
</evidence>
<dbReference type="InterPro" id="IPR019734">
    <property type="entry name" value="TPR_rpt"/>
</dbReference>
<dbReference type="RefSeq" id="WP_022608519.1">
    <property type="nucleotide sequence ID" value="NZ_ASSJ01000076.1"/>
</dbReference>
<dbReference type="EMBL" id="ASSJ01000076">
    <property type="protein sequence ID" value="ERN40396.1"/>
    <property type="molecule type" value="Genomic_DNA"/>
</dbReference>
<dbReference type="STRING" id="582515.KR51_00029330"/>